<dbReference type="EMBL" id="BMAT01002424">
    <property type="protein sequence ID" value="GFS06792.1"/>
    <property type="molecule type" value="Genomic_DNA"/>
</dbReference>
<dbReference type="AlphaFoldDB" id="A0AAV4ICU5"/>
<evidence type="ECO:0000313" key="2">
    <source>
        <dbReference type="Proteomes" id="UP000762676"/>
    </source>
</evidence>
<sequence>MSKRSDRSLYKSCSSKGLGWRRSLGRGNLQTTMNYHRTQFSGVQNKNKDDQSLNQNALVFRPALSALKFSGATCLGSEKCPNNRTHLYYSSSFMTPLPPIGSGRYSHNRRLASGSFNSRIPRSQTNEVIHPQPMRILGYREYDLS</sequence>
<accession>A0AAV4ICU5</accession>
<gene>
    <name evidence="1" type="ORF">ElyMa_001234300</name>
</gene>
<comment type="caution">
    <text evidence="1">The sequence shown here is derived from an EMBL/GenBank/DDBJ whole genome shotgun (WGS) entry which is preliminary data.</text>
</comment>
<name>A0AAV4ICU5_9GAST</name>
<organism evidence="1 2">
    <name type="scientific">Elysia marginata</name>
    <dbReference type="NCBI Taxonomy" id="1093978"/>
    <lineage>
        <taxon>Eukaryota</taxon>
        <taxon>Metazoa</taxon>
        <taxon>Spiralia</taxon>
        <taxon>Lophotrochozoa</taxon>
        <taxon>Mollusca</taxon>
        <taxon>Gastropoda</taxon>
        <taxon>Heterobranchia</taxon>
        <taxon>Euthyneura</taxon>
        <taxon>Panpulmonata</taxon>
        <taxon>Sacoglossa</taxon>
        <taxon>Placobranchoidea</taxon>
        <taxon>Plakobranchidae</taxon>
        <taxon>Elysia</taxon>
    </lineage>
</organism>
<proteinExistence type="predicted"/>
<evidence type="ECO:0000313" key="1">
    <source>
        <dbReference type="EMBL" id="GFS06792.1"/>
    </source>
</evidence>
<reference evidence="1 2" key="1">
    <citation type="journal article" date="2021" name="Elife">
        <title>Chloroplast acquisition without the gene transfer in kleptoplastic sea slugs, Plakobranchus ocellatus.</title>
        <authorList>
            <person name="Maeda T."/>
            <person name="Takahashi S."/>
            <person name="Yoshida T."/>
            <person name="Shimamura S."/>
            <person name="Takaki Y."/>
            <person name="Nagai Y."/>
            <person name="Toyoda A."/>
            <person name="Suzuki Y."/>
            <person name="Arimoto A."/>
            <person name="Ishii H."/>
            <person name="Satoh N."/>
            <person name="Nishiyama T."/>
            <person name="Hasebe M."/>
            <person name="Maruyama T."/>
            <person name="Minagawa J."/>
            <person name="Obokata J."/>
            <person name="Shigenobu S."/>
        </authorList>
    </citation>
    <scope>NUCLEOTIDE SEQUENCE [LARGE SCALE GENOMIC DNA]</scope>
</reference>
<keyword evidence="2" id="KW-1185">Reference proteome</keyword>
<dbReference type="Proteomes" id="UP000762676">
    <property type="component" value="Unassembled WGS sequence"/>
</dbReference>
<protein>
    <submittedName>
        <fullName evidence="1">Uncharacterized protein</fullName>
    </submittedName>
</protein>